<sequence length="82" mass="8180">MPRAVGRVGSGPPSLARSLRSATLDAPESFVIDTRESTGPGAINGLGVSHGKLTACASGSSLSRLIRAAATTRPPPVGSPQT</sequence>
<reference evidence="2 3" key="1">
    <citation type="submission" date="2016-02" db="EMBL/GenBank/DDBJ databases">
        <title>Biosynthesis of antibiotic leucinostatins and their inhibition on Phytophthora in bio-control Purpureocillium lilacinum.</title>
        <authorList>
            <person name="Wang G."/>
            <person name="Liu Z."/>
            <person name="Lin R."/>
            <person name="Li E."/>
            <person name="Mao Z."/>
            <person name="Ling J."/>
            <person name="Yin W."/>
            <person name="Xie B."/>
        </authorList>
    </citation>
    <scope>NUCLEOTIDE SEQUENCE [LARGE SCALE GENOMIC DNA]</scope>
    <source>
        <strain evidence="2">PLFJ-1</strain>
    </source>
</reference>
<evidence type="ECO:0000313" key="3">
    <source>
        <dbReference type="Proteomes" id="UP000078340"/>
    </source>
</evidence>
<evidence type="ECO:0000256" key="1">
    <source>
        <dbReference type="SAM" id="MobiDB-lite"/>
    </source>
</evidence>
<evidence type="ECO:0000313" key="2">
    <source>
        <dbReference type="EMBL" id="OAQ92435.1"/>
    </source>
</evidence>
<dbReference type="AlphaFoldDB" id="A0A179HPR9"/>
<proteinExistence type="predicted"/>
<organism evidence="2 3">
    <name type="scientific">Purpureocillium lilacinum</name>
    <name type="common">Paecilomyces lilacinus</name>
    <dbReference type="NCBI Taxonomy" id="33203"/>
    <lineage>
        <taxon>Eukaryota</taxon>
        <taxon>Fungi</taxon>
        <taxon>Dikarya</taxon>
        <taxon>Ascomycota</taxon>
        <taxon>Pezizomycotina</taxon>
        <taxon>Sordariomycetes</taxon>
        <taxon>Hypocreomycetidae</taxon>
        <taxon>Hypocreales</taxon>
        <taxon>Ophiocordycipitaceae</taxon>
        <taxon>Purpureocillium</taxon>
    </lineage>
</organism>
<dbReference type="Proteomes" id="UP000078340">
    <property type="component" value="Unassembled WGS sequence"/>
</dbReference>
<comment type="caution">
    <text evidence="2">The sequence shown here is derived from an EMBL/GenBank/DDBJ whole genome shotgun (WGS) entry which is preliminary data.</text>
</comment>
<accession>A0A179HPR9</accession>
<feature type="region of interest" description="Disordered" evidence="1">
    <location>
        <begin position="1"/>
        <end position="23"/>
    </location>
</feature>
<dbReference type="EMBL" id="LSBI01000003">
    <property type="protein sequence ID" value="OAQ92435.1"/>
    <property type="molecule type" value="Genomic_DNA"/>
</dbReference>
<name>A0A179HPR9_PURLI</name>
<gene>
    <name evidence="2" type="ORF">VFPFJ_04175</name>
</gene>
<protein>
    <submittedName>
        <fullName evidence="2">Uncharacterized protein</fullName>
    </submittedName>
</protein>